<proteinExistence type="predicted"/>
<protein>
    <submittedName>
        <fullName evidence="1">Uncharacterized protein</fullName>
    </submittedName>
</protein>
<reference evidence="1 2" key="1">
    <citation type="journal article" date="2019" name="Commun. Biol.">
        <title>The bagworm genome reveals a unique fibroin gene that provides high tensile strength.</title>
        <authorList>
            <person name="Kono N."/>
            <person name="Nakamura H."/>
            <person name="Ohtoshi R."/>
            <person name="Tomita M."/>
            <person name="Numata K."/>
            <person name="Arakawa K."/>
        </authorList>
    </citation>
    <scope>NUCLEOTIDE SEQUENCE [LARGE SCALE GENOMIC DNA]</scope>
</reference>
<sequence length="132" mass="14748">MGSQLPNYQDHLCRHHGAYSAMRCKCVIPSNGLPDEEEVSRHTTKEICKKNLQIVLDEFITLTSTTLKVHKATCEGMLGLYQDKSDARQMTALEDVETATYDDNDSQTILKGKISIIHMAAYSATNNLVDLD</sequence>
<dbReference type="AlphaFoldDB" id="A0A4C1W1A5"/>
<dbReference type="OrthoDB" id="7420194at2759"/>
<comment type="caution">
    <text evidence="1">The sequence shown here is derived from an EMBL/GenBank/DDBJ whole genome shotgun (WGS) entry which is preliminary data.</text>
</comment>
<dbReference type="Proteomes" id="UP000299102">
    <property type="component" value="Unassembled WGS sequence"/>
</dbReference>
<name>A0A4C1W1A5_EUMVA</name>
<dbReference type="EMBL" id="BGZK01000444">
    <property type="protein sequence ID" value="GBP43944.1"/>
    <property type="molecule type" value="Genomic_DNA"/>
</dbReference>
<gene>
    <name evidence="1" type="ORF">EVAR_41801_1</name>
</gene>
<keyword evidence="2" id="KW-1185">Reference proteome</keyword>
<evidence type="ECO:0000313" key="2">
    <source>
        <dbReference type="Proteomes" id="UP000299102"/>
    </source>
</evidence>
<evidence type="ECO:0000313" key="1">
    <source>
        <dbReference type="EMBL" id="GBP43944.1"/>
    </source>
</evidence>
<accession>A0A4C1W1A5</accession>
<organism evidence="1 2">
    <name type="scientific">Eumeta variegata</name>
    <name type="common">Bagworm moth</name>
    <name type="synonym">Eumeta japonica</name>
    <dbReference type="NCBI Taxonomy" id="151549"/>
    <lineage>
        <taxon>Eukaryota</taxon>
        <taxon>Metazoa</taxon>
        <taxon>Ecdysozoa</taxon>
        <taxon>Arthropoda</taxon>
        <taxon>Hexapoda</taxon>
        <taxon>Insecta</taxon>
        <taxon>Pterygota</taxon>
        <taxon>Neoptera</taxon>
        <taxon>Endopterygota</taxon>
        <taxon>Lepidoptera</taxon>
        <taxon>Glossata</taxon>
        <taxon>Ditrysia</taxon>
        <taxon>Tineoidea</taxon>
        <taxon>Psychidae</taxon>
        <taxon>Oiketicinae</taxon>
        <taxon>Eumeta</taxon>
    </lineage>
</organism>